<sequence length="915" mass="101902">MATTTRQSCVSLRDHQIQVSSLVTDKITLEKQTKVMEDNIYELERKNSRLVDESSGLHGDINSLLQVITRARGTGHWETEDLTFSIITPEQLFGPVLSTSRQSSPSLKESHHDYFHHLLDEPLKKENSSAASSFSNLPDVDGSTYGGQSSEKTLLVLKLRADVQNLQSLHEDATNQLLERDKQIADLQSQLTEMKHVTLGSRAEGGGTNHPSQELQNQKKHDSVEITHREMIHNILSKKSAMKDEPSRDSSSHVWKSYSLTGNHGETELSENIDVLVSRLAELEGECQQLQEQHKALQDSHSLCGPTISMLKEQLNRSNQTQVELRTVLTAEVAQRHDQLVALHDELKEHEQKQHETVMQLQLKNEIIKDLRREIKVVKENYKAFDKSDLTPVKEDNTSWEYKCAETQTFEALPNMNGISSEQLSRTSSGCYSNASQSTLVSKLENELAEKSILLRELQSHLASSRQELHLKDETLYKLEQKLDSSRRDGGEKGERMHYLTSQLTNLQLEVGRTHGQAEQLRRQLGPPPPGPAWQRHCRVSLPCASVAPPSSLKSLTPCCLQECSSRRWTWQETLHCLLSKHFAPVKPPFPWNSFTHASEQRLAISALQDALVSSKRSCDELRARLSSDVSDSMLHHSHSQQMHNCSNNPLASTASSSVTKSISVDTLSMQPPRDTPDACVNDAGVTCNPPTTATAASVRGFNSNDSVNNDPASSSEHSNTCVPQSIHLQDDACLVKKPPELKSNYQCAKEATTQTASSAFAPDVLSSCNGSSFIMNVGNESSPLVNYVESDQTTVTALSPSDNLKSGNEKNRNFEEGVGESQRYAHNGQIYDTHDGHARPILNLLNIGGQCRRLHFARRHPVHTATFDRREVPMVVTFLVVPSVLYLPSRLVSSYPIALAKAGTQSQAYKFPHL</sequence>
<evidence type="ECO:0000313" key="4">
    <source>
        <dbReference type="Proteomes" id="UP000770661"/>
    </source>
</evidence>
<gene>
    <name evidence="3" type="ORF">GWK47_002030</name>
</gene>
<accession>A0A8J4Y018</accession>
<feature type="coiled-coil region" evidence="1">
    <location>
        <begin position="156"/>
        <end position="190"/>
    </location>
</feature>
<proteinExistence type="predicted"/>
<dbReference type="PANTHER" id="PTHR23159">
    <property type="entry name" value="CENTROSOMAL PROTEIN 2"/>
    <property type="match status" value="1"/>
</dbReference>
<feature type="coiled-coil region" evidence="1">
    <location>
        <begin position="266"/>
        <end position="300"/>
    </location>
</feature>
<dbReference type="EMBL" id="JACEEZ010022139">
    <property type="protein sequence ID" value="KAG0712745.1"/>
    <property type="molecule type" value="Genomic_DNA"/>
</dbReference>
<dbReference type="Proteomes" id="UP000770661">
    <property type="component" value="Unassembled WGS sequence"/>
</dbReference>
<feature type="region of interest" description="Disordered" evidence="2">
    <location>
        <begin position="801"/>
        <end position="820"/>
    </location>
</feature>
<evidence type="ECO:0000256" key="1">
    <source>
        <dbReference type="SAM" id="Coils"/>
    </source>
</evidence>
<reference evidence="3" key="1">
    <citation type="submission" date="2020-07" db="EMBL/GenBank/DDBJ databases">
        <title>The High-quality genome of the commercially important snow crab, Chionoecetes opilio.</title>
        <authorList>
            <person name="Jeong J.-H."/>
            <person name="Ryu S."/>
        </authorList>
    </citation>
    <scope>NUCLEOTIDE SEQUENCE</scope>
    <source>
        <strain evidence="3">MADBK_172401_WGS</strain>
        <tissue evidence="3">Digestive gland</tissue>
    </source>
</reference>
<dbReference type="PANTHER" id="PTHR23159:SF31">
    <property type="entry name" value="CENTROSOME-ASSOCIATED PROTEIN CEP250 ISOFORM X1"/>
    <property type="match status" value="1"/>
</dbReference>
<feature type="coiled-coil region" evidence="1">
    <location>
        <begin position="361"/>
        <end position="388"/>
    </location>
</feature>
<protein>
    <submittedName>
        <fullName evidence="3">Uncharacterized protein</fullName>
    </submittedName>
</protein>
<keyword evidence="4" id="KW-1185">Reference proteome</keyword>
<organism evidence="3 4">
    <name type="scientific">Chionoecetes opilio</name>
    <name type="common">Atlantic snow crab</name>
    <name type="synonym">Cancer opilio</name>
    <dbReference type="NCBI Taxonomy" id="41210"/>
    <lineage>
        <taxon>Eukaryota</taxon>
        <taxon>Metazoa</taxon>
        <taxon>Ecdysozoa</taxon>
        <taxon>Arthropoda</taxon>
        <taxon>Crustacea</taxon>
        <taxon>Multicrustacea</taxon>
        <taxon>Malacostraca</taxon>
        <taxon>Eumalacostraca</taxon>
        <taxon>Eucarida</taxon>
        <taxon>Decapoda</taxon>
        <taxon>Pleocyemata</taxon>
        <taxon>Brachyura</taxon>
        <taxon>Eubrachyura</taxon>
        <taxon>Majoidea</taxon>
        <taxon>Majidae</taxon>
        <taxon>Chionoecetes</taxon>
    </lineage>
</organism>
<evidence type="ECO:0000256" key="2">
    <source>
        <dbReference type="SAM" id="MobiDB-lite"/>
    </source>
</evidence>
<evidence type="ECO:0000313" key="3">
    <source>
        <dbReference type="EMBL" id="KAG0712745.1"/>
    </source>
</evidence>
<name>A0A8J4Y018_CHIOP</name>
<feature type="region of interest" description="Disordered" evidence="2">
    <location>
        <begin position="697"/>
        <end position="722"/>
    </location>
</feature>
<keyword evidence="1" id="KW-0175">Coiled coil</keyword>
<dbReference type="OrthoDB" id="6377156at2759"/>
<feature type="region of interest" description="Disordered" evidence="2">
    <location>
        <begin position="201"/>
        <end position="223"/>
    </location>
</feature>
<dbReference type="AlphaFoldDB" id="A0A8J4Y018"/>
<comment type="caution">
    <text evidence="3">The sequence shown here is derived from an EMBL/GenBank/DDBJ whole genome shotgun (WGS) entry which is preliminary data.</text>
</comment>